<dbReference type="Pfam" id="PF00067">
    <property type="entry name" value="p450"/>
    <property type="match status" value="1"/>
</dbReference>
<dbReference type="InterPro" id="IPR036396">
    <property type="entry name" value="Cyt_P450_sf"/>
</dbReference>
<keyword evidence="2" id="KW-0349">Heme</keyword>
<organism evidence="4 5">
    <name type="scientific">Allokutzneria oryzae</name>
    <dbReference type="NCBI Taxonomy" id="1378989"/>
    <lineage>
        <taxon>Bacteria</taxon>
        <taxon>Bacillati</taxon>
        <taxon>Actinomycetota</taxon>
        <taxon>Actinomycetes</taxon>
        <taxon>Pseudonocardiales</taxon>
        <taxon>Pseudonocardiaceae</taxon>
        <taxon>Allokutzneria</taxon>
    </lineage>
</organism>
<dbReference type="CDD" id="cd11030">
    <property type="entry name" value="CYP105-like"/>
    <property type="match status" value="1"/>
</dbReference>
<comment type="caution">
    <text evidence="4">The sequence shown here is derived from an EMBL/GenBank/DDBJ whole genome shotgun (WGS) entry which is preliminary data.</text>
</comment>
<dbReference type="RefSeq" id="WP_377851333.1">
    <property type="nucleotide sequence ID" value="NZ_JBHLZU010000007.1"/>
</dbReference>
<keyword evidence="2" id="KW-0408">Iron</keyword>
<proteinExistence type="inferred from homology"/>
<dbReference type="EMBL" id="JBHLZU010000007">
    <property type="protein sequence ID" value="MFB9904171.1"/>
    <property type="molecule type" value="Genomic_DNA"/>
</dbReference>
<dbReference type="InterPro" id="IPR002397">
    <property type="entry name" value="Cyt_P450_B"/>
</dbReference>
<name>A0ABV5ZWR6_9PSEU</name>
<dbReference type="PRINTS" id="PR00359">
    <property type="entry name" value="BP450"/>
</dbReference>
<keyword evidence="2 4" id="KW-0560">Oxidoreductase</keyword>
<dbReference type="PANTHER" id="PTHR46696">
    <property type="entry name" value="P450, PUTATIVE (EUROFUNG)-RELATED"/>
    <property type="match status" value="1"/>
</dbReference>
<dbReference type="Proteomes" id="UP001589693">
    <property type="component" value="Unassembled WGS sequence"/>
</dbReference>
<evidence type="ECO:0000256" key="3">
    <source>
        <dbReference type="SAM" id="MobiDB-lite"/>
    </source>
</evidence>
<reference evidence="4 5" key="1">
    <citation type="submission" date="2024-09" db="EMBL/GenBank/DDBJ databases">
        <authorList>
            <person name="Sun Q."/>
            <person name="Mori K."/>
        </authorList>
    </citation>
    <scope>NUCLEOTIDE SEQUENCE [LARGE SCALE GENOMIC DNA]</scope>
    <source>
        <strain evidence="4 5">TBRC 7907</strain>
    </source>
</reference>
<gene>
    <name evidence="4" type="ORF">ACFFQA_09475</name>
</gene>
<dbReference type="PANTHER" id="PTHR46696:SF1">
    <property type="entry name" value="CYTOCHROME P450 YJIB-RELATED"/>
    <property type="match status" value="1"/>
</dbReference>
<accession>A0ABV5ZWR6</accession>
<dbReference type="SUPFAM" id="SSF48264">
    <property type="entry name" value="Cytochrome P450"/>
    <property type="match status" value="1"/>
</dbReference>
<dbReference type="InterPro" id="IPR001128">
    <property type="entry name" value="Cyt_P450"/>
</dbReference>
<protein>
    <submittedName>
        <fullName evidence="4">Cytochrome P450</fullName>
        <ecNumber evidence="4">1.14.-.-</ecNumber>
    </submittedName>
</protein>
<dbReference type="EC" id="1.14.-.-" evidence="4"/>
<dbReference type="PROSITE" id="PS00086">
    <property type="entry name" value="CYTOCHROME_P450"/>
    <property type="match status" value="1"/>
</dbReference>
<dbReference type="PRINTS" id="PR00385">
    <property type="entry name" value="P450"/>
</dbReference>
<dbReference type="Gene3D" id="1.10.630.10">
    <property type="entry name" value="Cytochrome P450"/>
    <property type="match status" value="1"/>
</dbReference>
<sequence>MTETQDAPAFPMRRTCPFDPPPGYARMREEGPVVRGTLWNGVPTWLVTRYDEARTLLQDNRLSMEPHRLATLAASEEGTAEGFRTIVGMDPPEHGVYRRMLTSDFTVKRVREMRPELEQVTEELVEKMLANGGPVDLNQALALPLATQVICQLLGVPYADREFFHSRSSVPVQSATAEETQTAFMELYTYLDELCAKKEADPDEGLISRLVVEQRRTGALTHEELVHTSLLLLIVGHETSANMVGLGALTLMDRPDVVARAQENPELWPKVIDELLRYHSSGDWLRRAAKEDIQVGDTLIKAGDSVIALAAAANRDERAFERPDEFDVDRTERHHLAFGYGPHQCIGQHLAKAELEIAFRALFGKIPQLRLAVELDELPFKHDATLFGVYELPVTW</sequence>
<feature type="region of interest" description="Disordered" evidence="3">
    <location>
        <begin position="1"/>
        <end position="24"/>
    </location>
</feature>
<evidence type="ECO:0000256" key="1">
    <source>
        <dbReference type="ARBA" id="ARBA00010617"/>
    </source>
</evidence>
<keyword evidence="5" id="KW-1185">Reference proteome</keyword>
<keyword evidence="2" id="KW-0479">Metal-binding</keyword>
<comment type="similarity">
    <text evidence="1 2">Belongs to the cytochrome P450 family.</text>
</comment>
<evidence type="ECO:0000256" key="2">
    <source>
        <dbReference type="RuleBase" id="RU000461"/>
    </source>
</evidence>
<dbReference type="GO" id="GO:0016491">
    <property type="term" value="F:oxidoreductase activity"/>
    <property type="evidence" value="ECO:0007669"/>
    <property type="project" value="UniProtKB-KW"/>
</dbReference>
<keyword evidence="2" id="KW-0503">Monooxygenase</keyword>
<evidence type="ECO:0000313" key="5">
    <source>
        <dbReference type="Proteomes" id="UP001589693"/>
    </source>
</evidence>
<dbReference type="InterPro" id="IPR017972">
    <property type="entry name" value="Cyt_P450_CS"/>
</dbReference>
<evidence type="ECO:0000313" key="4">
    <source>
        <dbReference type="EMBL" id="MFB9904171.1"/>
    </source>
</evidence>